<comment type="caution">
    <text evidence="4">The sequence shown here is derived from an EMBL/GenBank/DDBJ whole genome shotgun (WGS) entry which is preliminary data.</text>
</comment>
<dbReference type="STRING" id="623744.A0A553Q3F4"/>
<feature type="domain" description="A-kinase anchor protein 7 RI-RII subunit-binding" evidence="3">
    <location>
        <begin position="44"/>
        <end position="84"/>
    </location>
</feature>
<dbReference type="OrthoDB" id="277832at2759"/>
<accession>A0A553Q3F4</accession>
<gene>
    <name evidence="4" type="ORF">DNTS_035812</name>
</gene>
<keyword evidence="2" id="KW-0732">Signal</keyword>
<dbReference type="InterPro" id="IPR019511">
    <property type="entry name" value="AKAP7_RI-RII-bd_dom"/>
</dbReference>
<dbReference type="Proteomes" id="UP000316079">
    <property type="component" value="Unassembled WGS sequence"/>
</dbReference>
<reference evidence="4 5" key="1">
    <citation type="journal article" date="2019" name="Sci. Data">
        <title>Hybrid genome assembly and annotation of Danionella translucida.</title>
        <authorList>
            <person name="Kadobianskyi M."/>
            <person name="Schulze L."/>
            <person name="Schuelke M."/>
            <person name="Judkewitz B."/>
        </authorList>
    </citation>
    <scope>NUCLEOTIDE SEQUENCE [LARGE SCALE GENOMIC DNA]</scope>
    <source>
        <strain evidence="4 5">Bolton</strain>
    </source>
</reference>
<dbReference type="EMBL" id="SRMA01026400">
    <property type="protein sequence ID" value="TRY84448.1"/>
    <property type="molecule type" value="Genomic_DNA"/>
</dbReference>
<organism evidence="4 5">
    <name type="scientific">Danionella cerebrum</name>
    <dbReference type="NCBI Taxonomy" id="2873325"/>
    <lineage>
        <taxon>Eukaryota</taxon>
        <taxon>Metazoa</taxon>
        <taxon>Chordata</taxon>
        <taxon>Craniata</taxon>
        <taxon>Vertebrata</taxon>
        <taxon>Euteleostomi</taxon>
        <taxon>Actinopterygii</taxon>
        <taxon>Neopterygii</taxon>
        <taxon>Teleostei</taxon>
        <taxon>Ostariophysi</taxon>
        <taxon>Cypriniformes</taxon>
        <taxon>Danionidae</taxon>
        <taxon>Danioninae</taxon>
        <taxon>Danionella</taxon>
    </lineage>
</organism>
<protein>
    <recommendedName>
        <fullName evidence="3">A-kinase anchor protein 7 RI-RII subunit-binding domain-containing protein</fullName>
    </recommendedName>
</protein>
<evidence type="ECO:0000256" key="1">
    <source>
        <dbReference type="SAM" id="MobiDB-lite"/>
    </source>
</evidence>
<feature type="signal peptide" evidence="2">
    <location>
        <begin position="1"/>
        <end position="23"/>
    </location>
</feature>
<evidence type="ECO:0000259" key="3">
    <source>
        <dbReference type="Pfam" id="PF10470"/>
    </source>
</evidence>
<dbReference type="Pfam" id="PF10470">
    <property type="entry name" value="AKAP7_RIRII_bdg"/>
    <property type="match status" value="1"/>
</dbReference>
<feature type="region of interest" description="Disordered" evidence="1">
    <location>
        <begin position="68"/>
        <end position="92"/>
    </location>
</feature>
<evidence type="ECO:0000256" key="2">
    <source>
        <dbReference type="SAM" id="SignalP"/>
    </source>
</evidence>
<evidence type="ECO:0000313" key="4">
    <source>
        <dbReference type="EMBL" id="TRY84448.1"/>
    </source>
</evidence>
<keyword evidence="5" id="KW-1185">Reference proteome</keyword>
<dbReference type="AlphaFoldDB" id="A0A553Q3F4"/>
<evidence type="ECO:0000313" key="5">
    <source>
        <dbReference type="Proteomes" id="UP000316079"/>
    </source>
</evidence>
<proteinExistence type="predicted"/>
<sequence length="92" mass="10163">MYHGGIAALLIMGQLCCFPLARPQDKLNLLHSRPHAARTSLRKAEDEELLSLSKRLVDDAVSRAVQQFMEETQNGSAPKHQGTPPTEPGTER</sequence>
<name>A0A553Q3F4_9TELE</name>
<feature type="chain" id="PRO_5022081495" description="A-kinase anchor protein 7 RI-RII subunit-binding domain-containing protein" evidence="2">
    <location>
        <begin position="24"/>
        <end position="92"/>
    </location>
</feature>